<feature type="domain" description="Golvesin/Xly CBD-like" evidence="2">
    <location>
        <begin position="377"/>
        <end position="476"/>
    </location>
</feature>
<evidence type="ECO:0000313" key="4">
    <source>
        <dbReference type="Proteomes" id="UP000220527"/>
    </source>
</evidence>
<comment type="caution">
    <text evidence="3">The sequence shown here is derived from an EMBL/GenBank/DDBJ whole genome shotgun (WGS) entry which is preliminary data.</text>
</comment>
<accession>A0A2A6RI22</accession>
<reference evidence="4" key="1">
    <citation type="submission" date="2017-08" db="EMBL/GenBank/DDBJ databases">
        <authorList>
            <person name="Grouzdev D.S."/>
            <person name="Gaisin V.A."/>
            <person name="Rysina M.S."/>
            <person name="Gorlenko V.M."/>
        </authorList>
    </citation>
    <scope>NUCLEOTIDE SEQUENCE [LARGE SCALE GENOMIC DNA]</scope>
    <source>
        <strain evidence="4">Kir15-3F</strain>
    </source>
</reference>
<keyword evidence="4" id="KW-1185">Reference proteome</keyword>
<dbReference type="AlphaFoldDB" id="A0A2A6RI22"/>
<sequence>MRTPLLWSRLAWALLIVLVALPASVAQAQNLEDATLHNTVTGLAQSDDVLSLADGSLTLAANALPPPAYLGSFQQYGVHTSATHRFALPTTRLALSYQANIPNGSAALVDVRGSVDGQRWLPWVTELAPGAVVGFSQPIRYAQYRVTMMGSFGLAPTVRGLSLATTNSEATVQAASVNTYAIAPTFRVRATRQGMVGGRTANGWIIPPRARFVALPSTTALSSRGGHEYQVRLTYRGRSVVVPVYDVGPHNIRDDYWNQVRRGFPDLPWGWPMDHAAFYQGYNGGRAAHGRVRFPTAVDVGDGAWLEDLGIVGDQAELEVTFLWLGQDPAAGPPVRDPAASEIVVDELDGDFWKSTLLGASAMGCGENHHAYWARAVPEAQAAPVGRWQPRIPVEGQYDVYVHVPICPSRTAALAQARYIINHRDGALEVLVNQRTQTSWVHLGRYTFAEGNEGFVQLGAVGERGATVWFDKVKWVRVGQ</sequence>
<organism evidence="3 4">
    <name type="scientific">Candidatus Viridilinea mediisalina</name>
    <dbReference type="NCBI Taxonomy" id="2024553"/>
    <lineage>
        <taxon>Bacteria</taxon>
        <taxon>Bacillati</taxon>
        <taxon>Chloroflexota</taxon>
        <taxon>Chloroflexia</taxon>
        <taxon>Chloroflexales</taxon>
        <taxon>Chloroflexineae</taxon>
        <taxon>Oscillochloridaceae</taxon>
        <taxon>Candidatus Viridilinea</taxon>
    </lineage>
</organism>
<proteinExistence type="predicted"/>
<feature type="signal peptide" evidence="1">
    <location>
        <begin position="1"/>
        <end position="28"/>
    </location>
</feature>
<feature type="chain" id="PRO_5012382412" description="Golvesin/Xly CBD-like domain-containing protein" evidence="1">
    <location>
        <begin position="29"/>
        <end position="480"/>
    </location>
</feature>
<evidence type="ECO:0000313" key="3">
    <source>
        <dbReference type="EMBL" id="PDW02529.1"/>
    </source>
</evidence>
<dbReference type="Proteomes" id="UP000220527">
    <property type="component" value="Unassembled WGS sequence"/>
</dbReference>
<dbReference type="InterPro" id="IPR033803">
    <property type="entry name" value="CBD-like_Golvesin-Xly"/>
</dbReference>
<dbReference type="Pfam" id="PF25275">
    <property type="entry name" value="Golvesin_C"/>
    <property type="match status" value="1"/>
</dbReference>
<protein>
    <recommendedName>
        <fullName evidence="2">Golvesin/Xly CBD-like domain-containing protein</fullName>
    </recommendedName>
</protein>
<name>A0A2A6RI22_9CHLR</name>
<keyword evidence="1" id="KW-0732">Signal</keyword>
<dbReference type="RefSeq" id="WP_097644634.1">
    <property type="nucleotide sequence ID" value="NZ_NQWI01000063.1"/>
</dbReference>
<dbReference type="OrthoDB" id="3734014at2"/>
<evidence type="ECO:0000256" key="1">
    <source>
        <dbReference type="SAM" id="SignalP"/>
    </source>
</evidence>
<dbReference type="EMBL" id="NQWI01000063">
    <property type="protein sequence ID" value="PDW02529.1"/>
    <property type="molecule type" value="Genomic_DNA"/>
</dbReference>
<gene>
    <name evidence="3" type="ORF">CJ255_13505</name>
</gene>
<evidence type="ECO:0000259" key="2">
    <source>
        <dbReference type="Pfam" id="PF25275"/>
    </source>
</evidence>